<comment type="caution">
    <text evidence="1">The sequence shown here is derived from an EMBL/GenBank/DDBJ whole genome shotgun (WGS) entry which is preliminary data.</text>
</comment>
<keyword evidence="2" id="KW-1185">Reference proteome</keyword>
<gene>
    <name evidence="1" type="ORF">MANES_01G061125v8</name>
</gene>
<dbReference type="Proteomes" id="UP000091857">
    <property type="component" value="Chromosome 1"/>
</dbReference>
<accession>A0ACB7IC70</accession>
<organism evidence="1 2">
    <name type="scientific">Manihot esculenta</name>
    <name type="common">Cassava</name>
    <name type="synonym">Jatropha manihot</name>
    <dbReference type="NCBI Taxonomy" id="3983"/>
    <lineage>
        <taxon>Eukaryota</taxon>
        <taxon>Viridiplantae</taxon>
        <taxon>Streptophyta</taxon>
        <taxon>Embryophyta</taxon>
        <taxon>Tracheophyta</taxon>
        <taxon>Spermatophyta</taxon>
        <taxon>Magnoliopsida</taxon>
        <taxon>eudicotyledons</taxon>
        <taxon>Gunneridae</taxon>
        <taxon>Pentapetalae</taxon>
        <taxon>rosids</taxon>
        <taxon>fabids</taxon>
        <taxon>Malpighiales</taxon>
        <taxon>Euphorbiaceae</taxon>
        <taxon>Crotonoideae</taxon>
        <taxon>Manihoteae</taxon>
        <taxon>Manihot</taxon>
    </lineage>
</organism>
<evidence type="ECO:0000313" key="1">
    <source>
        <dbReference type="EMBL" id="KAG8662085.1"/>
    </source>
</evidence>
<sequence>MEMYLCCFTNEHPTKWLDYSIRANLLKAQQKMKASYDKHHNELAFQVSDKVLLCLQPSRQASLSNRRHQKLLARFYGPFTILRRIGNLAYELNLPATSKLQPIFHVSLLEPYHEGHNSANPHLPPAPHALQTRALGSLTTLLVHWQHSSPANASWEPMNQFKLQFPYFALRDKCISKSGSTVSKPLQQYQRFSHGKKKQHQAPSQDSFS</sequence>
<dbReference type="EMBL" id="CM004387">
    <property type="protein sequence ID" value="KAG8662085.1"/>
    <property type="molecule type" value="Genomic_DNA"/>
</dbReference>
<name>A0ACB7IC70_MANES</name>
<proteinExistence type="predicted"/>
<reference evidence="2" key="1">
    <citation type="journal article" date="2016" name="Nat. Biotechnol.">
        <title>Sequencing wild and cultivated cassava and related species reveals extensive interspecific hybridization and genetic diversity.</title>
        <authorList>
            <person name="Bredeson J.V."/>
            <person name="Lyons J.B."/>
            <person name="Prochnik S.E."/>
            <person name="Wu G.A."/>
            <person name="Ha C.M."/>
            <person name="Edsinger-Gonzales E."/>
            <person name="Grimwood J."/>
            <person name="Schmutz J."/>
            <person name="Rabbi I.Y."/>
            <person name="Egesi C."/>
            <person name="Nauluvula P."/>
            <person name="Lebot V."/>
            <person name="Ndunguru J."/>
            <person name="Mkamilo G."/>
            <person name="Bart R.S."/>
            <person name="Setter T.L."/>
            <person name="Gleadow R.M."/>
            <person name="Kulakow P."/>
            <person name="Ferguson M.E."/>
            <person name="Rounsley S."/>
            <person name="Rokhsar D.S."/>
        </authorList>
    </citation>
    <scope>NUCLEOTIDE SEQUENCE [LARGE SCALE GENOMIC DNA]</scope>
    <source>
        <strain evidence="2">cv. AM560-2</strain>
    </source>
</reference>
<evidence type="ECO:0000313" key="2">
    <source>
        <dbReference type="Proteomes" id="UP000091857"/>
    </source>
</evidence>
<protein>
    <submittedName>
        <fullName evidence="1">Uncharacterized protein</fullName>
    </submittedName>
</protein>